<keyword evidence="9 15" id="KW-0472">Membrane</keyword>
<keyword evidence="6 15" id="KW-1133">Transmembrane helix</keyword>
<dbReference type="PANTHER" id="PTHR11690">
    <property type="entry name" value="AMILORIDE-SENSITIVE SODIUM CHANNEL-RELATED"/>
    <property type="match status" value="1"/>
</dbReference>
<dbReference type="EMBL" id="CM016762">
    <property type="protein sequence ID" value="TMS39827.1"/>
    <property type="molecule type" value="Genomic_DNA"/>
</dbReference>
<evidence type="ECO:0000256" key="4">
    <source>
        <dbReference type="ARBA" id="ARBA00022461"/>
    </source>
</evidence>
<evidence type="ECO:0000256" key="10">
    <source>
        <dbReference type="ARBA" id="ARBA00023180"/>
    </source>
</evidence>
<evidence type="ECO:0000313" key="17">
    <source>
        <dbReference type="Proteomes" id="UP000298663"/>
    </source>
</evidence>
<evidence type="ECO:0000256" key="1">
    <source>
        <dbReference type="ARBA" id="ARBA00004141"/>
    </source>
</evidence>
<evidence type="ECO:0000256" key="7">
    <source>
        <dbReference type="ARBA" id="ARBA00023053"/>
    </source>
</evidence>
<keyword evidence="11 13" id="KW-0739">Sodium transport</keyword>
<protein>
    <submittedName>
        <fullName evidence="16">Uncharacterized protein</fullName>
    </submittedName>
</protein>
<organism evidence="16 17">
    <name type="scientific">Steinernema carpocapsae</name>
    <name type="common">Entomopathogenic nematode</name>
    <dbReference type="NCBI Taxonomy" id="34508"/>
    <lineage>
        <taxon>Eukaryota</taxon>
        <taxon>Metazoa</taxon>
        <taxon>Ecdysozoa</taxon>
        <taxon>Nematoda</taxon>
        <taxon>Chromadorea</taxon>
        <taxon>Rhabditida</taxon>
        <taxon>Tylenchina</taxon>
        <taxon>Panagrolaimomorpha</taxon>
        <taxon>Strongyloidoidea</taxon>
        <taxon>Steinernematidae</taxon>
        <taxon>Steinernema</taxon>
    </lineage>
</organism>
<feature type="transmembrane region" description="Helical" evidence="15">
    <location>
        <begin position="547"/>
        <end position="570"/>
    </location>
</feature>
<evidence type="ECO:0000256" key="9">
    <source>
        <dbReference type="ARBA" id="ARBA00023136"/>
    </source>
</evidence>
<proteinExistence type="inferred from homology"/>
<keyword evidence="12 13" id="KW-0407">Ion channel</keyword>
<evidence type="ECO:0000256" key="5">
    <source>
        <dbReference type="ARBA" id="ARBA00022692"/>
    </source>
</evidence>
<gene>
    <name evidence="16" type="ORF">L596_006295</name>
</gene>
<comment type="similarity">
    <text evidence="2 13">Belongs to the amiloride-sensitive sodium channel (TC 1.A.6) family.</text>
</comment>
<sequence length="593" mass="68884">MQNQSCDTKNLHCKSQKYTVKRNFPLPTSSSPTSTHSSCRKSQCSKNPPEHWSNKPSWDTPESFSISATSAESVFALELLTRPVRTTPARVSQFTVICLLCYVHFVERNILHLQEERFSSLSEHYFHRPAVQIKDTSDFEEKPKCSCRFRWAYELHGLTQFLHSKTLAERILWAIVIVFCVIGAVTNFYLVFSEYLSRQTATLMTIKQQRRLPFPGITFCPKNVDALDLAGISKDIQYTLGNVSKTTSSRLLSLMLTGAGFNSMNGMQKHESYLRSEDKSLRKAYKKWKGRRSTEEMFEIIFAENGYRCENFFEVCYYGSRQFNCCDWFEPVYVMLRGRCFRMKKKYQVDDDEEGKLSFTIKRLKSPYGDPTGEQPQLVVYIANHNDEIAMFHRYYLSLNEWNRMRFRLRETKMLPGKEGCSQRPYGVGRSTCFFDSWHKKIRDHFKCTLFYAQKKPEGMPVCDPFVIAKNYQLLVNYSIEPIPCLPSCTRLDYTVDVFTSELATTVAADRTRFHLEASYTDLQYELIEEILTTTLPGFVSQIGGQFMLFLGISLMSLIQFCQSFLIYAYRTIRTSMRLNFDLKIGKESPLDS</sequence>
<evidence type="ECO:0000256" key="13">
    <source>
        <dbReference type="RuleBase" id="RU000679"/>
    </source>
</evidence>
<dbReference type="GO" id="GO:0015280">
    <property type="term" value="F:ligand-gated sodium channel activity"/>
    <property type="evidence" value="ECO:0007669"/>
    <property type="project" value="TreeGrafter"/>
</dbReference>
<dbReference type="PANTHER" id="PTHR11690:SF1">
    <property type="entry name" value="DEGENERIN LIKE"/>
    <property type="match status" value="1"/>
</dbReference>
<keyword evidence="4 13" id="KW-0894">Sodium channel</keyword>
<comment type="subcellular location">
    <subcellularLocation>
        <location evidence="1">Membrane</location>
        <topology evidence="1">Multi-pass membrane protein</topology>
    </subcellularLocation>
</comment>
<keyword evidence="5 13" id="KW-0812">Transmembrane</keyword>
<keyword evidence="10" id="KW-0325">Glycoprotein</keyword>
<feature type="compositionally biased region" description="Low complexity" evidence="14">
    <location>
        <begin position="25"/>
        <end position="37"/>
    </location>
</feature>
<evidence type="ECO:0000256" key="8">
    <source>
        <dbReference type="ARBA" id="ARBA00023065"/>
    </source>
</evidence>
<dbReference type="STRING" id="34508.A0A4U8V7W8"/>
<feature type="transmembrane region" description="Helical" evidence="15">
    <location>
        <begin position="171"/>
        <end position="192"/>
    </location>
</feature>
<evidence type="ECO:0000313" key="16">
    <source>
        <dbReference type="EMBL" id="TMS39827.1"/>
    </source>
</evidence>
<dbReference type="AlphaFoldDB" id="A0A4U8V7W8"/>
<feature type="region of interest" description="Disordered" evidence="14">
    <location>
        <begin position="22"/>
        <end position="58"/>
    </location>
</feature>
<dbReference type="InterPro" id="IPR001873">
    <property type="entry name" value="ENaC"/>
</dbReference>
<evidence type="ECO:0000256" key="3">
    <source>
        <dbReference type="ARBA" id="ARBA00022448"/>
    </source>
</evidence>
<accession>A0A4U8V7W8</accession>
<dbReference type="Gene3D" id="1.10.287.770">
    <property type="entry name" value="YojJ-like"/>
    <property type="match status" value="1"/>
</dbReference>
<keyword evidence="3 13" id="KW-0813">Transport</keyword>
<reference evidence="16 17" key="1">
    <citation type="journal article" date="2015" name="Genome Biol.">
        <title>Comparative genomics of Steinernema reveals deeply conserved gene regulatory networks.</title>
        <authorList>
            <person name="Dillman A.R."/>
            <person name="Macchietto M."/>
            <person name="Porter C.F."/>
            <person name="Rogers A."/>
            <person name="Williams B."/>
            <person name="Antoshechkin I."/>
            <person name="Lee M.M."/>
            <person name="Goodwin Z."/>
            <person name="Lu X."/>
            <person name="Lewis E.E."/>
            <person name="Goodrich-Blair H."/>
            <person name="Stock S.P."/>
            <person name="Adams B.J."/>
            <person name="Sternberg P.W."/>
            <person name="Mortazavi A."/>
        </authorList>
    </citation>
    <scope>NUCLEOTIDE SEQUENCE [LARGE SCALE GENOMIC DNA]</scope>
    <source>
        <strain evidence="16 17">ALL</strain>
    </source>
</reference>
<evidence type="ECO:0000256" key="6">
    <source>
        <dbReference type="ARBA" id="ARBA00022989"/>
    </source>
</evidence>
<evidence type="ECO:0000256" key="2">
    <source>
        <dbReference type="ARBA" id="ARBA00007193"/>
    </source>
</evidence>
<evidence type="ECO:0000256" key="15">
    <source>
        <dbReference type="SAM" id="Phobius"/>
    </source>
</evidence>
<dbReference type="Pfam" id="PF00858">
    <property type="entry name" value="ASC"/>
    <property type="match status" value="1"/>
</dbReference>
<dbReference type="Proteomes" id="UP000298663">
    <property type="component" value="Chromosome X"/>
</dbReference>
<dbReference type="GO" id="GO:0005886">
    <property type="term" value="C:plasma membrane"/>
    <property type="evidence" value="ECO:0007669"/>
    <property type="project" value="TreeGrafter"/>
</dbReference>
<evidence type="ECO:0000256" key="12">
    <source>
        <dbReference type="ARBA" id="ARBA00023303"/>
    </source>
</evidence>
<keyword evidence="7" id="KW-0915">Sodium</keyword>
<keyword evidence="8 13" id="KW-0406">Ion transport</keyword>
<evidence type="ECO:0000256" key="14">
    <source>
        <dbReference type="SAM" id="MobiDB-lite"/>
    </source>
</evidence>
<dbReference type="OrthoDB" id="5874059at2759"/>
<keyword evidence="17" id="KW-1185">Reference proteome</keyword>
<name>A0A4U8V7W8_STECR</name>
<evidence type="ECO:0000256" key="11">
    <source>
        <dbReference type="ARBA" id="ARBA00023201"/>
    </source>
</evidence>
<reference evidence="16 17" key="2">
    <citation type="journal article" date="2019" name="G3 (Bethesda)">
        <title>Hybrid Assembly of the Genome of the Entomopathogenic Nematode Steinernema carpocapsae Identifies the X-Chromosome.</title>
        <authorList>
            <person name="Serra L."/>
            <person name="Macchietto M."/>
            <person name="Macias-Munoz A."/>
            <person name="McGill C.J."/>
            <person name="Rodriguez I.M."/>
            <person name="Rodriguez B."/>
            <person name="Murad R."/>
            <person name="Mortazavi A."/>
        </authorList>
    </citation>
    <scope>NUCLEOTIDE SEQUENCE [LARGE SCALE GENOMIC DNA]</scope>
    <source>
        <strain evidence="16 17">ALL</strain>
    </source>
</reference>